<reference evidence="1 3" key="1">
    <citation type="submission" date="2018-06" db="EMBL/GenBank/DDBJ databases">
        <authorList>
            <consortium name="Pathogen Informatics"/>
            <person name="Doyle S."/>
        </authorList>
    </citation>
    <scope>NUCLEOTIDE SEQUENCE [LARGE SCALE GENOMIC DNA]</scope>
    <source>
        <strain evidence="1 3">NCTC11159</strain>
    </source>
</reference>
<organism evidence="1 3">
    <name type="scientific">Iodobacter fluviatilis</name>
    <dbReference type="NCBI Taxonomy" id="537"/>
    <lineage>
        <taxon>Bacteria</taxon>
        <taxon>Pseudomonadati</taxon>
        <taxon>Pseudomonadota</taxon>
        <taxon>Betaproteobacteria</taxon>
        <taxon>Neisseriales</taxon>
        <taxon>Chitinibacteraceae</taxon>
        <taxon>Iodobacter</taxon>
    </lineage>
</organism>
<keyword evidence="4" id="KW-1185">Reference proteome</keyword>
<evidence type="ECO:0000313" key="4">
    <source>
        <dbReference type="Proteomes" id="UP000295794"/>
    </source>
</evidence>
<dbReference type="EMBL" id="SMBT01000010">
    <property type="protein sequence ID" value="TCU84105.1"/>
    <property type="molecule type" value="Genomic_DNA"/>
</dbReference>
<dbReference type="AlphaFoldDB" id="A0A377Q4M5"/>
<sequence length="62" mass="6623">MFVMAVCICREFSSVAGSPIKALGDDGFLQIYAQHQLQIPPSPPCTKGGTSVLICVDTVFSF</sequence>
<proteinExistence type="predicted"/>
<dbReference type="EMBL" id="UGHR01000001">
    <property type="protein sequence ID" value="STQ89718.1"/>
    <property type="molecule type" value="Genomic_DNA"/>
</dbReference>
<dbReference type="Proteomes" id="UP000255108">
    <property type="component" value="Unassembled WGS sequence"/>
</dbReference>
<evidence type="ECO:0000313" key="3">
    <source>
        <dbReference type="Proteomes" id="UP000255108"/>
    </source>
</evidence>
<evidence type="ECO:0000313" key="2">
    <source>
        <dbReference type="EMBL" id="TCU84105.1"/>
    </source>
</evidence>
<evidence type="ECO:0000313" key="1">
    <source>
        <dbReference type="EMBL" id="STQ89718.1"/>
    </source>
</evidence>
<reference evidence="2 4" key="2">
    <citation type="submission" date="2019-03" db="EMBL/GenBank/DDBJ databases">
        <title>Genomic Encyclopedia of Type Strains, Phase IV (KMG-IV): sequencing the most valuable type-strain genomes for metagenomic binning, comparative biology and taxonomic classification.</title>
        <authorList>
            <person name="Goeker M."/>
        </authorList>
    </citation>
    <scope>NUCLEOTIDE SEQUENCE [LARGE SCALE GENOMIC DNA]</scope>
    <source>
        <strain evidence="2 4">DSM 3764</strain>
    </source>
</reference>
<name>A0A377Q4M5_9NEIS</name>
<accession>A0A377Q4M5</accession>
<gene>
    <name evidence="2" type="ORF">EV682_11042</name>
    <name evidence="1" type="ORF">NCTC11159_00759</name>
</gene>
<dbReference type="Proteomes" id="UP000295794">
    <property type="component" value="Unassembled WGS sequence"/>
</dbReference>
<protein>
    <submittedName>
        <fullName evidence="1">Uncharacterized protein</fullName>
    </submittedName>
</protein>